<comment type="similarity">
    <text evidence="1">Belongs to the sigma-70 factor family. ECF subfamily.</text>
</comment>
<dbReference type="Gene3D" id="1.10.10.10">
    <property type="entry name" value="Winged helix-like DNA-binding domain superfamily/Winged helix DNA-binding domain"/>
    <property type="match status" value="1"/>
</dbReference>
<keyword evidence="5" id="KW-0804">Transcription</keyword>
<dbReference type="PANTHER" id="PTHR43133:SF8">
    <property type="entry name" value="RNA POLYMERASE SIGMA FACTOR HI_1459-RELATED"/>
    <property type="match status" value="1"/>
</dbReference>
<evidence type="ECO:0000313" key="8">
    <source>
        <dbReference type="Proteomes" id="UP000189339"/>
    </source>
</evidence>
<organism evidence="7 8">
    <name type="scientific">Marinobacter lutaoensis</name>
    <dbReference type="NCBI Taxonomy" id="135739"/>
    <lineage>
        <taxon>Bacteria</taxon>
        <taxon>Pseudomonadati</taxon>
        <taxon>Pseudomonadota</taxon>
        <taxon>Gammaproteobacteria</taxon>
        <taxon>Pseudomonadales</taxon>
        <taxon>Marinobacteraceae</taxon>
        <taxon>Marinobacter</taxon>
    </lineage>
</organism>
<proteinExistence type="inferred from homology"/>
<dbReference type="PANTHER" id="PTHR43133">
    <property type="entry name" value="RNA POLYMERASE ECF-TYPE SIGMA FACTO"/>
    <property type="match status" value="1"/>
</dbReference>
<protein>
    <submittedName>
        <fullName evidence="7">RNA polymerase subunit sigma-70</fullName>
    </submittedName>
</protein>
<dbReference type="AlphaFoldDB" id="A0A1V2DRZ0"/>
<name>A0A1V2DRZ0_9GAMM</name>
<keyword evidence="2" id="KW-0805">Transcription regulation</keyword>
<feature type="domain" description="RNA polymerase sigma-70 region 2" evidence="6">
    <location>
        <begin position="12"/>
        <end position="74"/>
    </location>
</feature>
<dbReference type="GO" id="GO:0003677">
    <property type="term" value="F:DNA binding"/>
    <property type="evidence" value="ECO:0007669"/>
    <property type="project" value="UniProtKB-KW"/>
</dbReference>
<dbReference type="Pfam" id="PF04542">
    <property type="entry name" value="Sigma70_r2"/>
    <property type="match status" value="1"/>
</dbReference>
<dbReference type="SUPFAM" id="SSF88659">
    <property type="entry name" value="Sigma3 and sigma4 domains of RNA polymerase sigma factors"/>
    <property type="match status" value="1"/>
</dbReference>
<dbReference type="InterPro" id="IPR007627">
    <property type="entry name" value="RNA_pol_sigma70_r2"/>
</dbReference>
<evidence type="ECO:0000256" key="2">
    <source>
        <dbReference type="ARBA" id="ARBA00023015"/>
    </source>
</evidence>
<keyword evidence="8" id="KW-1185">Reference proteome</keyword>
<evidence type="ECO:0000256" key="3">
    <source>
        <dbReference type="ARBA" id="ARBA00023082"/>
    </source>
</evidence>
<dbReference type="InterPro" id="IPR036388">
    <property type="entry name" value="WH-like_DNA-bd_sf"/>
</dbReference>
<dbReference type="InterPro" id="IPR014284">
    <property type="entry name" value="RNA_pol_sigma-70_dom"/>
</dbReference>
<keyword evidence="4" id="KW-0238">DNA-binding</keyword>
<dbReference type="GO" id="GO:0006352">
    <property type="term" value="P:DNA-templated transcription initiation"/>
    <property type="evidence" value="ECO:0007669"/>
    <property type="project" value="InterPro"/>
</dbReference>
<dbReference type="STRING" id="135739.BTO32_10470"/>
<accession>A0A1V2DRZ0</accession>
<reference evidence="7 8" key="1">
    <citation type="submission" date="2016-12" db="EMBL/GenBank/DDBJ databases">
        <title>Marinobacter lutaoensis whole genome sequencing.</title>
        <authorList>
            <person name="Verma A."/>
            <person name="Krishnamurthi S."/>
        </authorList>
    </citation>
    <scope>NUCLEOTIDE SEQUENCE [LARGE SCALE GENOMIC DNA]</scope>
    <source>
        <strain evidence="7 8">T5054</strain>
    </source>
</reference>
<dbReference type="SUPFAM" id="SSF88946">
    <property type="entry name" value="Sigma2 domain of RNA polymerase sigma factors"/>
    <property type="match status" value="1"/>
</dbReference>
<gene>
    <name evidence="7" type="ORF">BTO32_10470</name>
</gene>
<dbReference type="NCBIfam" id="TIGR02937">
    <property type="entry name" value="sigma70-ECF"/>
    <property type="match status" value="1"/>
</dbReference>
<dbReference type="EMBL" id="MSCW01000007">
    <property type="protein sequence ID" value="ONF43111.1"/>
    <property type="molecule type" value="Genomic_DNA"/>
</dbReference>
<keyword evidence="3" id="KW-0731">Sigma factor</keyword>
<evidence type="ECO:0000256" key="5">
    <source>
        <dbReference type="ARBA" id="ARBA00023163"/>
    </source>
</evidence>
<dbReference type="InterPro" id="IPR039425">
    <property type="entry name" value="RNA_pol_sigma-70-like"/>
</dbReference>
<sequence>MTFDCVLQAWHDHQAELRGFLIGQVKEPVMADDVLQDVFFKAMREGRAFCELQNPRAWLFRVARNALTDSHRLRKHWVPVRDHLPDERAPERAPVDELDACIAATLPDLAESDRDIIQACDLGPMSQEAYADARGLSLPAAKARIRRARERLREALAKRCDVVLDSAGNVCCHAGLDDARRCFSTPHNRTAG</sequence>
<evidence type="ECO:0000256" key="4">
    <source>
        <dbReference type="ARBA" id="ARBA00023125"/>
    </source>
</evidence>
<dbReference type="GO" id="GO:0016987">
    <property type="term" value="F:sigma factor activity"/>
    <property type="evidence" value="ECO:0007669"/>
    <property type="project" value="UniProtKB-KW"/>
</dbReference>
<dbReference type="InterPro" id="IPR013324">
    <property type="entry name" value="RNA_pol_sigma_r3/r4-like"/>
</dbReference>
<comment type="caution">
    <text evidence="7">The sequence shown here is derived from an EMBL/GenBank/DDBJ whole genome shotgun (WGS) entry which is preliminary data.</text>
</comment>
<evidence type="ECO:0000313" key="7">
    <source>
        <dbReference type="EMBL" id="ONF43111.1"/>
    </source>
</evidence>
<dbReference type="RefSeq" id="WP_076724589.1">
    <property type="nucleotide sequence ID" value="NZ_MSCW01000007.1"/>
</dbReference>
<evidence type="ECO:0000259" key="6">
    <source>
        <dbReference type="Pfam" id="PF04542"/>
    </source>
</evidence>
<dbReference type="Gene3D" id="1.10.1740.10">
    <property type="match status" value="1"/>
</dbReference>
<dbReference type="OrthoDB" id="9797134at2"/>
<evidence type="ECO:0000256" key="1">
    <source>
        <dbReference type="ARBA" id="ARBA00010641"/>
    </source>
</evidence>
<dbReference type="InterPro" id="IPR013325">
    <property type="entry name" value="RNA_pol_sigma_r2"/>
</dbReference>
<dbReference type="Proteomes" id="UP000189339">
    <property type="component" value="Unassembled WGS sequence"/>
</dbReference>